<evidence type="ECO:0000256" key="2">
    <source>
        <dbReference type="PROSITE-ProRule" id="PRU00335"/>
    </source>
</evidence>
<feature type="domain" description="HTH tetR-type" evidence="3">
    <location>
        <begin position="2"/>
        <end position="62"/>
    </location>
</feature>
<dbReference type="PROSITE" id="PS50977">
    <property type="entry name" value="HTH_TETR_2"/>
    <property type="match status" value="1"/>
</dbReference>
<dbReference type="PANTHER" id="PTHR30055:SF200">
    <property type="entry name" value="HTH-TYPE TRANSCRIPTIONAL REPRESSOR BDCR"/>
    <property type="match status" value="1"/>
</dbReference>
<accession>A0ABR9P4B6</accession>
<evidence type="ECO:0000313" key="4">
    <source>
        <dbReference type="EMBL" id="MBE2998691.1"/>
    </source>
</evidence>
<comment type="caution">
    <text evidence="4">The sequence shown here is derived from an EMBL/GenBank/DDBJ whole genome shotgun (WGS) entry which is preliminary data.</text>
</comment>
<dbReference type="InterPro" id="IPR009057">
    <property type="entry name" value="Homeodomain-like_sf"/>
</dbReference>
<dbReference type="InterPro" id="IPR050109">
    <property type="entry name" value="HTH-type_TetR-like_transc_reg"/>
</dbReference>
<feature type="DNA-binding region" description="H-T-H motif" evidence="2">
    <location>
        <begin position="25"/>
        <end position="44"/>
    </location>
</feature>
<evidence type="ECO:0000313" key="5">
    <source>
        <dbReference type="Proteomes" id="UP000806528"/>
    </source>
</evidence>
<dbReference type="Pfam" id="PF00440">
    <property type="entry name" value="TetR_N"/>
    <property type="match status" value="1"/>
</dbReference>
<dbReference type="Gene3D" id="1.10.357.10">
    <property type="entry name" value="Tetracycline Repressor, domain 2"/>
    <property type="match status" value="1"/>
</dbReference>
<sequence>MTPGARRVLDSASELFYERGITAVGVDLIAQHSGVTKRTLYNRFGSKETLVATYLLARDRRWRAHVADALETPDLSPGERVTVPFRALREWMRGNPRGCAFINALAELPDPEHPGHQVAADQQQWLLELFTSLATDAGLRTPDDLAHQLLCLYEGALAVQVPATTRSSAETVGDAAAVLVRAAAPSNP</sequence>
<protein>
    <submittedName>
        <fullName evidence="4">TetR/AcrR family transcriptional regulator</fullName>
    </submittedName>
</protein>
<evidence type="ECO:0000256" key="1">
    <source>
        <dbReference type="ARBA" id="ARBA00023125"/>
    </source>
</evidence>
<dbReference type="SUPFAM" id="SSF48498">
    <property type="entry name" value="Tetracyclin repressor-like, C-terminal domain"/>
    <property type="match status" value="1"/>
</dbReference>
<dbReference type="Proteomes" id="UP000806528">
    <property type="component" value="Unassembled WGS sequence"/>
</dbReference>
<reference evidence="4 5" key="1">
    <citation type="submission" date="2020-09" db="EMBL/GenBank/DDBJ databases">
        <title>Diversity and distribution of actinomycetes associated with coral in the coast of Hainan.</title>
        <authorList>
            <person name="Li F."/>
        </authorList>
    </citation>
    <scope>NUCLEOTIDE SEQUENCE [LARGE SCALE GENOMIC DNA]</scope>
    <source>
        <strain evidence="4 5">HNM0947</strain>
    </source>
</reference>
<keyword evidence="5" id="KW-1185">Reference proteome</keyword>
<dbReference type="PRINTS" id="PR00455">
    <property type="entry name" value="HTHTETR"/>
</dbReference>
<dbReference type="InterPro" id="IPR001647">
    <property type="entry name" value="HTH_TetR"/>
</dbReference>
<name>A0ABR9P4B6_9ACTN</name>
<keyword evidence="1 2" id="KW-0238">DNA-binding</keyword>
<organism evidence="4 5">
    <name type="scientific">Nocardiopsis coralli</name>
    <dbReference type="NCBI Taxonomy" id="2772213"/>
    <lineage>
        <taxon>Bacteria</taxon>
        <taxon>Bacillati</taxon>
        <taxon>Actinomycetota</taxon>
        <taxon>Actinomycetes</taxon>
        <taxon>Streptosporangiales</taxon>
        <taxon>Nocardiopsidaceae</taxon>
        <taxon>Nocardiopsis</taxon>
    </lineage>
</organism>
<gene>
    <name evidence="4" type="ORF">IDM40_08235</name>
</gene>
<dbReference type="EMBL" id="JADBGI010000006">
    <property type="protein sequence ID" value="MBE2998691.1"/>
    <property type="molecule type" value="Genomic_DNA"/>
</dbReference>
<dbReference type="SUPFAM" id="SSF46689">
    <property type="entry name" value="Homeodomain-like"/>
    <property type="match status" value="1"/>
</dbReference>
<dbReference type="InterPro" id="IPR036271">
    <property type="entry name" value="Tet_transcr_reg_TetR-rel_C_sf"/>
</dbReference>
<proteinExistence type="predicted"/>
<evidence type="ECO:0000259" key="3">
    <source>
        <dbReference type="PROSITE" id="PS50977"/>
    </source>
</evidence>
<dbReference type="PANTHER" id="PTHR30055">
    <property type="entry name" value="HTH-TYPE TRANSCRIPTIONAL REGULATOR RUTR"/>
    <property type="match status" value="1"/>
</dbReference>